<keyword evidence="18 27" id="KW-0472">Membrane</keyword>
<evidence type="ECO:0000256" key="4">
    <source>
        <dbReference type="ARBA" id="ARBA00008684"/>
    </source>
</evidence>
<feature type="chain" id="PRO_5044157157" description="Receptor kinase-like protein Xa21" evidence="28">
    <location>
        <begin position="27"/>
        <end position="1037"/>
    </location>
</feature>
<evidence type="ECO:0000259" key="29">
    <source>
        <dbReference type="PROSITE" id="PS50011"/>
    </source>
</evidence>
<evidence type="ECO:0000256" key="20">
    <source>
        <dbReference type="ARBA" id="ARBA00023180"/>
    </source>
</evidence>
<evidence type="ECO:0000256" key="25">
    <source>
        <dbReference type="ARBA" id="ARBA00072040"/>
    </source>
</evidence>
<evidence type="ECO:0000256" key="5">
    <source>
        <dbReference type="ARBA" id="ARBA00012513"/>
    </source>
</evidence>
<dbReference type="PANTHER" id="PTHR27008:SF544">
    <property type="entry name" value="PROTEIN KINASE DOMAIN-CONTAINING PROTEIN"/>
    <property type="match status" value="1"/>
</dbReference>
<dbReference type="PROSITE" id="PS00108">
    <property type="entry name" value="PROTEIN_KINASE_ST"/>
    <property type="match status" value="1"/>
</dbReference>
<dbReference type="EMBL" id="CM029046">
    <property type="protein sequence ID" value="KAG2586959.1"/>
    <property type="molecule type" value="Genomic_DNA"/>
</dbReference>
<dbReference type="Proteomes" id="UP000823388">
    <property type="component" value="Chromosome 5N"/>
</dbReference>
<evidence type="ECO:0000256" key="13">
    <source>
        <dbReference type="ARBA" id="ARBA00022737"/>
    </source>
</evidence>
<dbReference type="InterPro" id="IPR017441">
    <property type="entry name" value="Protein_kinase_ATP_BS"/>
</dbReference>
<dbReference type="Pfam" id="PF13855">
    <property type="entry name" value="LRR_8"/>
    <property type="match status" value="2"/>
</dbReference>
<dbReference type="GO" id="GO:0005524">
    <property type="term" value="F:ATP binding"/>
    <property type="evidence" value="ECO:0007669"/>
    <property type="project" value="UniProtKB-UniRule"/>
</dbReference>
<dbReference type="PROSITE" id="PS00107">
    <property type="entry name" value="PROTEIN_KINASE_ATP"/>
    <property type="match status" value="1"/>
</dbReference>
<feature type="signal peptide" evidence="28">
    <location>
        <begin position="1"/>
        <end position="26"/>
    </location>
</feature>
<dbReference type="OrthoDB" id="656102at2759"/>
<comment type="similarity">
    <text evidence="4">Belongs to the protein kinase superfamily. Ser/Thr protein kinase family.</text>
</comment>
<comment type="function">
    <text evidence="23">Receptor kinase that detects X.oryzae pv. oryzae protein Ax21 to promote innate immunity. Following X.oryzae pv. oryzae protein Ax21 detection, undergoes cleavage, releasing the processed protein kinase Xa21 chain.</text>
</comment>
<dbReference type="AlphaFoldDB" id="A0A8T0RLS6"/>
<dbReference type="Pfam" id="PF00560">
    <property type="entry name" value="LRR_1"/>
    <property type="match status" value="7"/>
</dbReference>
<keyword evidence="19" id="KW-0675">Receptor</keyword>
<keyword evidence="16 26" id="KW-0067">ATP-binding</keyword>
<sequence length="1037" mass="112585">MAIRSACLLLLLTASMFFSTLPAADADDEAALLAFKAAAVGGNSNALASWNGSTDGGYCSWEGVRCRGRHRRVVALSLPSYGLTGVLSPAVGNLSSLRILNLTYNEFSGNIPASLGRLGHLRILNLSQNAFSGPLPTNLSSCTSLMVMHLRFNQLSGSVPSEFGDKLMSLRFLTLRNNSLTGSIPASLGNLSSLGALELSFNQLEGTIPRNLGILKDLQFLGLAFSNLFGDLPVSLYNLSSMEIMQIQSNMLSGSIPTNIGSMFPNMQHLILAGNQFTGHIPASLSNLTSLQVLDLAQNSLSGYVPRTVGKLRVLQNLYLGENMLEANDREGWEFITSLSNCSQLRRLIIYANTAFTGHLPSSIVNLSTTLQFLLFSDTGIWGSLPSAIGNLVGLERIDVQDTSISGVIPDSIGNLGKLTTLSLFNTNLSGQIPSSIGNLTKLVWFSAYHSNLEGPIPASIGKLNSIVHLDLSTNQLNGSIPREIFKLPLSSLSYLNLSYNSLSGPLPSEVGNLGNLNFLVLSGNRLSGEIPESIRLCTVLQELWLDDNLFNGSIPRSLNRGLAALNLSLNELFGTIPEAIGNIHGLQQLSLAHNNLSGPIPAVLQNLASLSMLDLSFNNLQGEVPKEGIFRNLTKLSITGNNNLCGGIPPLHLAPCKIDYERKNRRRHLKYLTIALPTTGALLLLAILTALIYLIYKKDKQRSPFQPSIVEEQYERISYHALENGTNGFSEANLLGKGSFGAVYKCALQGAGTIVAVKVLNLEQSGSTKSFIAECEALRRVHHRCLIKIITCCSSINKQGQDFKALVLEFMPNGSLHSWLHKKFDMPTQNNTLSLAQRLDIAVDIMDALDYLHNHCQPPIVHCDLKPSNILIAENMTVRVGDFGISRIISESGSTTLQNSNSTIGIRGSIGYVAPEYSEGSSITTLGDVYSLGILLLEMFTGKSPTDAMFTGSLDLHKYSEDALPHKIWEIADTTIWLHTNTYDDSIRNRTENCLSHVISLGISCSRKQPRERTLIQDAATKMHAIRDSYQSGGRT</sequence>
<keyword evidence="13" id="KW-0677">Repeat</keyword>
<feature type="binding site" evidence="26">
    <location>
        <position position="759"/>
    </location>
    <ligand>
        <name>ATP</name>
        <dbReference type="ChEBI" id="CHEBI:30616"/>
    </ligand>
</feature>
<evidence type="ECO:0000256" key="2">
    <source>
        <dbReference type="ARBA" id="ARBA00004389"/>
    </source>
</evidence>
<evidence type="ECO:0000256" key="15">
    <source>
        <dbReference type="ARBA" id="ARBA00022777"/>
    </source>
</evidence>
<dbReference type="InterPro" id="IPR032675">
    <property type="entry name" value="LRR_dom_sf"/>
</dbReference>
<dbReference type="InterPro" id="IPR000719">
    <property type="entry name" value="Prot_kinase_dom"/>
</dbReference>
<evidence type="ECO:0000256" key="22">
    <source>
        <dbReference type="ARBA" id="ARBA00048679"/>
    </source>
</evidence>
<dbReference type="InterPro" id="IPR003591">
    <property type="entry name" value="Leu-rich_rpt_typical-subtyp"/>
</dbReference>
<dbReference type="PROSITE" id="PS50011">
    <property type="entry name" value="PROTEIN_KINASE_DOM"/>
    <property type="match status" value="1"/>
</dbReference>
<comment type="subcellular location">
    <subcellularLocation>
        <location evidence="1">Cell membrane</location>
        <topology evidence="1">Single-pass membrane protein</topology>
    </subcellularLocation>
    <subcellularLocation>
        <location evidence="2">Endoplasmic reticulum membrane</location>
        <topology evidence="2">Single-pass membrane protein</topology>
    </subcellularLocation>
    <subcellularLocation>
        <location evidence="3">Membrane</location>
        <topology evidence="3">Single-pass type I membrane protein</topology>
    </subcellularLocation>
</comment>
<dbReference type="InterPro" id="IPR013210">
    <property type="entry name" value="LRR_N_plant-typ"/>
</dbReference>
<evidence type="ECO:0000256" key="26">
    <source>
        <dbReference type="PROSITE-ProRule" id="PRU10141"/>
    </source>
</evidence>
<dbReference type="EMBL" id="CM029046">
    <property type="protein sequence ID" value="KAG2586957.1"/>
    <property type="molecule type" value="Genomic_DNA"/>
</dbReference>
<evidence type="ECO:0000256" key="14">
    <source>
        <dbReference type="ARBA" id="ARBA00022741"/>
    </source>
</evidence>
<keyword evidence="17 27" id="KW-1133">Transmembrane helix</keyword>
<dbReference type="InterPro" id="IPR001611">
    <property type="entry name" value="Leu-rich_rpt"/>
</dbReference>
<evidence type="ECO:0000256" key="18">
    <source>
        <dbReference type="ARBA" id="ARBA00023136"/>
    </source>
</evidence>
<evidence type="ECO:0000256" key="28">
    <source>
        <dbReference type="SAM" id="SignalP"/>
    </source>
</evidence>
<dbReference type="SUPFAM" id="SSF56112">
    <property type="entry name" value="Protein kinase-like (PK-like)"/>
    <property type="match status" value="1"/>
</dbReference>
<keyword evidence="10" id="KW-0808">Transferase</keyword>
<dbReference type="Pfam" id="PF00069">
    <property type="entry name" value="Pkinase"/>
    <property type="match status" value="1"/>
</dbReference>
<dbReference type="EMBL" id="CM029046">
    <property type="protein sequence ID" value="KAG2586958.1"/>
    <property type="molecule type" value="Genomic_DNA"/>
</dbReference>
<accession>A0A8T0RLS6</accession>
<dbReference type="FunFam" id="3.80.10.10:FF:001158">
    <property type="entry name" value="Leucine-rich repeat protein kinase family protein"/>
    <property type="match status" value="1"/>
</dbReference>
<protein>
    <recommendedName>
        <fullName evidence="25">Receptor kinase-like protein Xa21</fullName>
        <ecNumber evidence="5">2.7.11.1</ecNumber>
    </recommendedName>
</protein>
<dbReference type="Gene3D" id="3.30.200.20">
    <property type="entry name" value="Phosphorylase Kinase, domain 1"/>
    <property type="match status" value="1"/>
</dbReference>
<evidence type="ECO:0000256" key="23">
    <source>
        <dbReference type="ARBA" id="ARBA00054320"/>
    </source>
</evidence>
<dbReference type="SMART" id="SM00369">
    <property type="entry name" value="LRR_TYP"/>
    <property type="match status" value="10"/>
</dbReference>
<keyword evidence="7" id="KW-0723">Serine/threonine-protein kinase</keyword>
<keyword evidence="6" id="KW-1003">Cell membrane</keyword>
<evidence type="ECO:0000256" key="9">
    <source>
        <dbReference type="ARBA" id="ARBA00022614"/>
    </source>
</evidence>
<dbReference type="GO" id="GO:0004674">
    <property type="term" value="F:protein serine/threonine kinase activity"/>
    <property type="evidence" value="ECO:0007669"/>
    <property type="project" value="UniProtKB-KW"/>
</dbReference>
<name>A0A8T0RLS6_PANVG</name>
<dbReference type="InterPro" id="IPR008271">
    <property type="entry name" value="Ser/Thr_kinase_AS"/>
</dbReference>
<dbReference type="EC" id="2.7.11.1" evidence="5"/>
<dbReference type="FunFam" id="3.30.200.20:FF:000432">
    <property type="entry name" value="LRR receptor-like serine/threonine-protein kinase EFR"/>
    <property type="match status" value="1"/>
</dbReference>
<keyword evidence="12 28" id="KW-0732">Signal</keyword>
<dbReference type="Gene3D" id="3.80.10.10">
    <property type="entry name" value="Ribonuclease Inhibitor"/>
    <property type="match status" value="4"/>
</dbReference>
<feature type="transmembrane region" description="Helical" evidence="27">
    <location>
        <begin position="672"/>
        <end position="697"/>
    </location>
</feature>
<evidence type="ECO:0000256" key="12">
    <source>
        <dbReference type="ARBA" id="ARBA00022729"/>
    </source>
</evidence>
<keyword evidence="9" id="KW-0433">Leucine-rich repeat</keyword>
<gene>
    <name evidence="30" type="ORF">PVAP13_5NG120843</name>
</gene>
<organism evidence="30 31">
    <name type="scientific">Panicum virgatum</name>
    <name type="common">Blackwell switchgrass</name>
    <dbReference type="NCBI Taxonomy" id="38727"/>
    <lineage>
        <taxon>Eukaryota</taxon>
        <taxon>Viridiplantae</taxon>
        <taxon>Streptophyta</taxon>
        <taxon>Embryophyta</taxon>
        <taxon>Tracheophyta</taxon>
        <taxon>Spermatophyta</taxon>
        <taxon>Magnoliopsida</taxon>
        <taxon>Liliopsida</taxon>
        <taxon>Poales</taxon>
        <taxon>Poaceae</taxon>
        <taxon>PACMAD clade</taxon>
        <taxon>Panicoideae</taxon>
        <taxon>Panicodae</taxon>
        <taxon>Paniceae</taxon>
        <taxon>Panicinae</taxon>
        <taxon>Panicum</taxon>
        <taxon>Panicum sect. Hiantes</taxon>
    </lineage>
</organism>
<dbReference type="Gene3D" id="1.10.510.10">
    <property type="entry name" value="Transferase(Phosphotransferase) domain 1"/>
    <property type="match status" value="1"/>
</dbReference>
<dbReference type="GO" id="GO:0005789">
    <property type="term" value="C:endoplasmic reticulum membrane"/>
    <property type="evidence" value="ECO:0007669"/>
    <property type="project" value="UniProtKB-SubCell"/>
</dbReference>
<keyword evidence="20" id="KW-0325">Glycoprotein</keyword>
<proteinExistence type="inferred from homology"/>
<evidence type="ECO:0000256" key="11">
    <source>
        <dbReference type="ARBA" id="ARBA00022692"/>
    </source>
</evidence>
<dbReference type="FunFam" id="1.10.510.10:FF:000358">
    <property type="entry name" value="Putative leucine-rich repeat receptor-like serine/threonine-protein kinase"/>
    <property type="match status" value="1"/>
</dbReference>
<keyword evidence="31" id="KW-1185">Reference proteome</keyword>
<evidence type="ECO:0000256" key="17">
    <source>
        <dbReference type="ARBA" id="ARBA00022989"/>
    </source>
</evidence>
<keyword evidence="8" id="KW-0597">Phosphoprotein</keyword>
<comment type="catalytic activity">
    <reaction evidence="21">
        <text>L-threonyl-[protein] + ATP = O-phospho-L-threonyl-[protein] + ADP + H(+)</text>
        <dbReference type="Rhea" id="RHEA:46608"/>
        <dbReference type="Rhea" id="RHEA-COMP:11060"/>
        <dbReference type="Rhea" id="RHEA-COMP:11605"/>
        <dbReference type="ChEBI" id="CHEBI:15378"/>
        <dbReference type="ChEBI" id="CHEBI:30013"/>
        <dbReference type="ChEBI" id="CHEBI:30616"/>
        <dbReference type="ChEBI" id="CHEBI:61977"/>
        <dbReference type="ChEBI" id="CHEBI:456216"/>
        <dbReference type="EC" id="2.7.11.1"/>
    </reaction>
</comment>
<comment type="catalytic activity">
    <reaction evidence="22">
        <text>L-seryl-[protein] + ATP = O-phospho-L-seryl-[protein] + ADP + H(+)</text>
        <dbReference type="Rhea" id="RHEA:17989"/>
        <dbReference type="Rhea" id="RHEA-COMP:9863"/>
        <dbReference type="Rhea" id="RHEA-COMP:11604"/>
        <dbReference type="ChEBI" id="CHEBI:15378"/>
        <dbReference type="ChEBI" id="CHEBI:29999"/>
        <dbReference type="ChEBI" id="CHEBI:30616"/>
        <dbReference type="ChEBI" id="CHEBI:83421"/>
        <dbReference type="ChEBI" id="CHEBI:456216"/>
        <dbReference type="EC" id="2.7.11.1"/>
    </reaction>
</comment>
<evidence type="ECO:0000313" key="31">
    <source>
        <dbReference type="Proteomes" id="UP000823388"/>
    </source>
</evidence>
<dbReference type="PANTHER" id="PTHR27008">
    <property type="entry name" value="OS04G0122200 PROTEIN"/>
    <property type="match status" value="1"/>
</dbReference>
<dbReference type="SUPFAM" id="SSF52058">
    <property type="entry name" value="L domain-like"/>
    <property type="match status" value="1"/>
</dbReference>
<dbReference type="SMART" id="SM00220">
    <property type="entry name" value="S_TKc"/>
    <property type="match status" value="1"/>
</dbReference>
<evidence type="ECO:0000256" key="24">
    <source>
        <dbReference type="ARBA" id="ARBA00056628"/>
    </source>
</evidence>
<evidence type="ECO:0000256" key="21">
    <source>
        <dbReference type="ARBA" id="ARBA00047899"/>
    </source>
</evidence>
<evidence type="ECO:0000256" key="10">
    <source>
        <dbReference type="ARBA" id="ARBA00022679"/>
    </source>
</evidence>
<keyword evidence="15" id="KW-0418">Kinase</keyword>
<keyword evidence="11 27" id="KW-0812">Transmembrane</keyword>
<dbReference type="FunFam" id="3.80.10.10:FF:000101">
    <property type="entry name" value="LRR receptor-like serine/threonine-protein kinase ERECTA"/>
    <property type="match status" value="1"/>
</dbReference>
<dbReference type="InterPro" id="IPR051809">
    <property type="entry name" value="Plant_receptor-like_S/T_kinase"/>
</dbReference>
<evidence type="ECO:0000313" key="30">
    <source>
        <dbReference type="EMBL" id="KAG2586957.1"/>
    </source>
</evidence>
<evidence type="ECO:0000256" key="7">
    <source>
        <dbReference type="ARBA" id="ARBA00022527"/>
    </source>
</evidence>
<evidence type="ECO:0000256" key="27">
    <source>
        <dbReference type="SAM" id="Phobius"/>
    </source>
</evidence>
<comment type="caution">
    <text evidence="30">The sequence shown here is derived from an EMBL/GenBank/DDBJ whole genome shotgun (WGS) entry which is preliminary data.</text>
</comment>
<reference evidence="30" key="1">
    <citation type="submission" date="2020-05" db="EMBL/GenBank/DDBJ databases">
        <title>WGS assembly of Panicum virgatum.</title>
        <authorList>
            <person name="Lovell J.T."/>
            <person name="Jenkins J."/>
            <person name="Shu S."/>
            <person name="Juenger T.E."/>
            <person name="Schmutz J."/>
        </authorList>
    </citation>
    <scope>NUCLEOTIDE SEQUENCE</scope>
    <source>
        <strain evidence="30">AP13</strain>
    </source>
</reference>
<evidence type="ECO:0000256" key="16">
    <source>
        <dbReference type="ARBA" id="ARBA00022840"/>
    </source>
</evidence>
<dbReference type="GO" id="GO:0009791">
    <property type="term" value="P:post-embryonic development"/>
    <property type="evidence" value="ECO:0007669"/>
    <property type="project" value="UniProtKB-ARBA"/>
</dbReference>
<feature type="domain" description="Protein kinase" evidence="29">
    <location>
        <begin position="730"/>
        <end position="1028"/>
    </location>
</feature>
<evidence type="ECO:0000256" key="19">
    <source>
        <dbReference type="ARBA" id="ARBA00023170"/>
    </source>
</evidence>
<dbReference type="InterPro" id="IPR011009">
    <property type="entry name" value="Kinase-like_dom_sf"/>
</dbReference>
<keyword evidence="14 26" id="KW-0547">Nucleotide-binding</keyword>
<dbReference type="SUPFAM" id="SSF52047">
    <property type="entry name" value="RNI-like"/>
    <property type="match status" value="1"/>
</dbReference>
<dbReference type="FunFam" id="3.80.10.10:FF:000233">
    <property type="entry name" value="Leucine-rich repeat receptor-like protein kinase TDR"/>
    <property type="match status" value="1"/>
</dbReference>
<evidence type="ECO:0000256" key="1">
    <source>
        <dbReference type="ARBA" id="ARBA00004162"/>
    </source>
</evidence>
<evidence type="ECO:0000256" key="8">
    <source>
        <dbReference type="ARBA" id="ARBA00022553"/>
    </source>
</evidence>
<evidence type="ECO:0000256" key="3">
    <source>
        <dbReference type="ARBA" id="ARBA00004479"/>
    </source>
</evidence>
<evidence type="ECO:0000256" key="6">
    <source>
        <dbReference type="ARBA" id="ARBA00022475"/>
    </source>
</evidence>
<dbReference type="Pfam" id="PF08263">
    <property type="entry name" value="LRRNT_2"/>
    <property type="match status" value="1"/>
</dbReference>
<dbReference type="GO" id="GO:0005886">
    <property type="term" value="C:plasma membrane"/>
    <property type="evidence" value="ECO:0007669"/>
    <property type="project" value="UniProtKB-SubCell"/>
</dbReference>
<comment type="function">
    <text evidence="24">The processed protein kinase Xa21 chain released by protein cleavage after X.oryzae pv. oryzae protein Ax21 detection translocates into the nucleus where it can bind and regulate WRKY62, a transcription factor. Confers resistance to the bacterial pathogen X.oryzae pv. oryzae (Xoo).</text>
</comment>